<accession>A0A9P5SA87</accession>
<protein>
    <submittedName>
        <fullName evidence="1">Uncharacterized protein</fullName>
    </submittedName>
</protein>
<feature type="non-terminal residue" evidence="1">
    <location>
        <position position="163"/>
    </location>
</feature>
<comment type="caution">
    <text evidence="1">The sequence shown here is derived from an EMBL/GenBank/DDBJ whole genome shotgun (WGS) entry which is preliminary data.</text>
</comment>
<dbReference type="AlphaFoldDB" id="A0A9P5SA87"/>
<organism evidence="1 2">
    <name type="scientific">Podila minutissima</name>
    <dbReference type="NCBI Taxonomy" id="64525"/>
    <lineage>
        <taxon>Eukaryota</taxon>
        <taxon>Fungi</taxon>
        <taxon>Fungi incertae sedis</taxon>
        <taxon>Mucoromycota</taxon>
        <taxon>Mortierellomycotina</taxon>
        <taxon>Mortierellomycetes</taxon>
        <taxon>Mortierellales</taxon>
        <taxon>Mortierellaceae</taxon>
        <taxon>Podila</taxon>
    </lineage>
</organism>
<name>A0A9P5SA87_9FUNG</name>
<sequence length="163" mass="18538">MQFTVAVINTRTTFTIDIAPPASINEIRADIIIKMYFWPRDVDDSSMKLWKVHALEKTRGLYTLDDSTEPPTPIFSEDELIKAFAEETPQGIIHLMATEPRPRYAVSEKKFVKLYPSSLDAEEVPYPDPNPELPCSAPSPTSVRAWKEFPSLVKAMELDREPL</sequence>
<dbReference type="EMBL" id="JAAAUY010002504">
    <property type="protein sequence ID" value="KAF9311626.1"/>
    <property type="molecule type" value="Genomic_DNA"/>
</dbReference>
<reference evidence="1" key="1">
    <citation type="journal article" date="2020" name="Fungal Divers.">
        <title>Resolving the Mortierellaceae phylogeny through synthesis of multi-gene phylogenetics and phylogenomics.</title>
        <authorList>
            <person name="Vandepol N."/>
            <person name="Liber J."/>
            <person name="Desiro A."/>
            <person name="Na H."/>
            <person name="Kennedy M."/>
            <person name="Barry K."/>
            <person name="Grigoriev I.V."/>
            <person name="Miller A.N."/>
            <person name="O'Donnell K."/>
            <person name="Stajich J.E."/>
            <person name="Bonito G."/>
        </authorList>
    </citation>
    <scope>NUCLEOTIDE SEQUENCE</scope>
    <source>
        <strain evidence="1">NVP1</strain>
    </source>
</reference>
<evidence type="ECO:0000313" key="2">
    <source>
        <dbReference type="Proteomes" id="UP000696485"/>
    </source>
</evidence>
<evidence type="ECO:0000313" key="1">
    <source>
        <dbReference type="EMBL" id="KAF9311626.1"/>
    </source>
</evidence>
<dbReference type="Proteomes" id="UP000696485">
    <property type="component" value="Unassembled WGS sequence"/>
</dbReference>
<proteinExistence type="predicted"/>
<gene>
    <name evidence="1" type="ORF">BG006_004538</name>
</gene>
<keyword evidence="2" id="KW-1185">Reference proteome</keyword>